<evidence type="ECO:0000313" key="1">
    <source>
        <dbReference type="EMBL" id="KKK56405.1"/>
    </source>
</evidence>
<sequence length="83" mass="10546">MEQEKEKENRIIHWWQKDFPDKEEYPVANQVKTLEYKYEQTKILLDEIITTFRLPQNEKWFDKNMPHNWHDLTNGWIERWKRL</sequence>
<name>A0A0F8X662_9ZZZZ</name>
<dbReference type="AlphaFoldDB" id="A0A0F8X662"/>
<reference evidence="1" key="1">
    <citation type="journal article" date="2015" name="Nature">
        <title>Complex archaea that bridge the gap between prokaryotes and eukaryotes.</title>
        <authorList>
            <person name="Spang A."/>
            <person name="Saw J.H."/>
            <person name="Jorgensen S.L."/>
            <person name="Zaremba-Niedzwiedzka K."/>
            <person name="Martijn J."/>
            <person name="Lind A.E."/>
            <person name="van Eijk R."/>
            <person name="Schleper C."/>
            <person name="Guy L."/>
            <person name="Ettema T.J."/>
        </authorList>
    </citation>
    <scope>NUCLEOTIDE SEQUENCE</scope>
</reference>
<comment type="caution">
    <text evidence="1">The sequence shown here is derived from an EMBL/GenBank/DDBJ whole genome shotgun (WGS) entry which is preliminary data.</text>
</comment>
<protein>
    <submittedName>
        <fullName evidence="1">Uncharacterized protein</fullName>
    </submittedName>
</protein>
<organism evidence="1">
    <name type="scientific">marine sediment metagenome</name>
    <dbReference type="NCBI Taxonomy" id="412755"/>
    <lineage>
        <taxon>unclassified sequences</taxon>
        <taxon>metagenomes</taxon>
        <taxon>ecological metagenomes</taxon>
    </lineage>
</organism>
<gene>
    <name evidence="1" type="ORF">LCGC14_3064830</name>
</gene>
<accession>A0A0F8X662</accession>
<dbReference type="EMBL" id="LAZR01065011">
    <property type="protein sequence ID" value="KKK56405.1"/>
    <property type="molecule type" value="Genomic_DNA"/>
</dbReference>
<proteinExistence type="predicted"/>